<reference evidence="2 3" key="1">
    <citation type="submission" date="2013-03" db="EMBL/GenBank/DDBJ databases">
        <title>The Genome Sequence of Phialophora europaea CBS 101466.</title>
        <authorList>
            <consortium name="The Broad Institute Genomics Platform"/>
            <person name="Cuomo C."/>
            <person name="de Hoog S."/>
            <person name="Gorbushina A."/>
            <person name="Walker B."/>
            <person name="Young S.K."/>
            <person name="Zeng Q."/>
            <person name="Gargeya S."/>
            <person name="Fitzgerald M."/>
            <person name="Haas B."/>
            <person name="Abouelleil A."/>
            <person name="Allen A.W."/>
            <person name="Alvarado L."/>
            <person name="Arachchi H.M."/>
            <person name="Berlin A.M."/>
            <person name="Chapman S.B."/>
            <person name="Gainer-Dewar J."/>
            <person name="Goldberg J."/>
            <person name="Griggs A."/>
            <person name="Gujja S."/>
            <person name="Hansen M."/>
            <person name="Howarth C."/>
            <person name="Imamovic A."/>
            <person name="Ireland A."/>
            <person name="Larimer J."/>
            <person name="McCowan C."/>
            <person name="Murphy C."/>
            <person name="Pearson M."/>
            <person name="Poon T.W."/>
            <person name="Priest M."/>
            <person name="Roberts A."/>
            <person name="Saif S."/>
            <person name="Shea T."/>
            <person name="Sisk P."/>
            <person name="Sykes S."/>
            <person name="Wortman J."/>
            <person name="Nusbaum C."/>
            <person name="Birren B."/>
        </authorList>
    </citation>
    <scope>NUCLEOTIDE SEQUENCE [LARGE SCALE GENOMIC DNA]</scope>
    <source>
        <strain evidence="2 3">CBS 101466</strain>
    </source>
</reference>
<dbReference type="Proteomes" id="UP000030752">
    <property type="component" value="Unassembled WGS sequence"/>
</dbReference>
<feature type="domain" description="NAD-dependent epimerase/dehydratase" evidence="1">
    <location>
        <begin position="5"/>
        <end position="238"/>
    </location>
</feature>
<dbReference type="HOGENOM" id="CLU_007383_12_0_1"/>
<dbReference type="AlphaFoldDB" id="W2RPG5"/>
<organism evidence="2 3">
    <name type="scientific">Cyphellophora europaea (strain CBS 101466)</name>
    <name type="common">Phialophora europaea</name>
    <dbReference type="NCBI Taxonomy" id="1220924"/>
    <lineage>
        <taxon>Eukaryota</taxon>
        <taxon>Fungi</taxon>
        <taxon>Dikarya</taxon>
        <taxon>Ascomycota</taxon>
        <taxon>Pezizomycotina</taxon>
        <taxon>Eurotiomycetes</taxon>
        <taxon>Chaetothyriomycetidae</taxon>
        <taxon>Chaetothyriales</taxon>
        <taxon>Cyphellophoraceae</taxon>
        <taxon>Cyphellophora</taxon>
    </lineage>
</organism>
<dbReference type="InterPro" id="IPR051783">
    <property type="entry name" value="NAD(P)-dependent_oxidoreduct"/>
</dbReference>
<evidence type="ECO:0000313" key="3">
    <source>
        <dbReference type="Proteomes" id="UP000030752"/>
    </source>
</evidence>
<dbReference type="eggNOG" id="ENOG502SJ62">
    <property type="taxonomic scope" value="Eukaryota"/>
</dbReference>
<dbReference type="Pfam" id="PF01370">
    <property type="entry name" value="Epimerase"/>
    <property type="match status" value="1"/>
</dbReference>
<dbReference type="Gene3D" id="3.40.50.720">
    <property type="entry name" value="NAD(P)-binding Rossmann-like Domain"/>
    <property type="match status" value="1"/>
</dbReference>
<dbReference type="RefSeq" id="XP_008718975.1">
    <property type="nucleotide sequence ID" value="XM_008720753.1"/>
</dbReference>
<evidence type="ECO:0000259" key="1">
    <source>
        <dbReference type="Pfam" id="PF01370"/>
    </source>
</evidence>
<gene>
    <name evidence="2" type="ORF">HMPREF1541_06421</name>
</gene>
<dbReference type="InParanoid" id="W2RPG5"/>
<keyword evidence="3" id="KW-1185">Reference proteome</keyword>
<accession>W2RPG5</accession>
<dbReference type="InterPro" id="IPR036291">
    <property type="entry name" value="NAD(P)-bd_dom_sf"/>
</dbReference>
<proteinExistence type="predicted"/>
<dbReference type="SUPFAM" id="SSF51735">
    <property type="entry name" value="NAD(P)-binding Rossmann-fold domains"/>
    <property type="match status" value="1"/>
</dbReference>
<dbReference type="PANTHER" id="PTHR48079">
    <property type="entry name" value="PROTEIN YEEZ"/>
    <property type="match status" value="1"/>
</dbReference>
<dbReference type="VEuPathDB" id="FungiDB:HMPREF1541_06421"/>
<dbReference type="EMBL" id="KB822722">
    <property type="protein sequence ID" value="ETN38386.1"/>
    <property type="molecule type" value="Genomic_DNA"/>
</dbReference>
<dbReference type="GO" id="GO:0005737">
    <property type="term" value="C:cytoplasm"/>
    <property type="evidence" value="ECO:0007669"/>
    <property type="project" value="TreeGrafter"/>
</dbReference>
<evidence type="ECO:0000313" key="2">
    <source>
        <dbReference type="EMBL" id="ETN38386.1"/>
    </source>
</evidence>
<sequence>MAHRILITGGSGYLGGSLLAALPTADLPPYEKLYALVRTDEQAAAVKQYGAEPVSLDPKDEAAVRKGIIDHSINIVFFLVDAFTSAAQVNFIRALGELKKTTGKDVHFLHTTGAKMFSSHTGAPTDGPLKDDDPNLYQIHQAQKSPISIMQTPIHTNLTVTEESLAHNVSSYIFAPCIVYGRGTGFGNVISIQTAAIVRAAKATRKVYSVDDGEPCWPVCHVSDNTGLYLALLSAILAGSKPPSGKQGFYLASSGLVKWVHLYAAMAAELKEQGVVDTAEVRRADEAALEAMARGLGCGTQMVGVQLGGKCTFMAEHGRSVGWVPNYKPEHVLEAAGEEVRLILEKQK</sequence>
<name>W2RPG5_CYPE1</name>
<dbReference type="OrthoDB" id="10262413at2759"/>
<dbReference type="InterPro" id="IPR001509">
    <property type="entry name" value="Epimerase_deHydtase"/>
</dbReference>
<protein>
    <recommendedName>
        <fullName evidence="1">NAD-dependent epimerase/dehydratase domain-containing protein</fullName>
    </recommendedName>
</protein>
<dbReference type="PANTHER" id="PTHR48079:SF6">
    <property type="entry name" value="NAD(P)-BINDING DOMAIN-CONTAINING PROTEIN-RELATED"/>
    <property type="match status" value="1"/>
</dbReference>
<dbReference type="STRING" id="1220924.W2RPG5"/>
<dbReference type="GO" id="GO:0004029">
    <property type="term" value="F:aldehyde dehydrogenase (NAD+) activity"/>
    <property type="evidence" value="ECO:0007669"/>
    <property type="project" value="TreeGrafter"/>
</dbReference>
<dbReference type="GeneID" id="19973760"/>